<keyword evidence="2" id="KW-1185">Reference proteome</keyword>
<gene>
    <name evidence="1" type="ORF">Goarm_003958</name>
</gene>
<accession>A0A7J9K4W5</accession>
<organism evidence="1 2">
    <name type="scientific">Gossypium armourianum</name>
    <dbReference type="NCBI Taxonomy" id="34283"/>
    <lineage>
        <taxon>Eukaryota</taxon>
        <taxon>Viridiplantae</taxon>
        <taxon>Streptophyta</taxon>
        <taxon>Embryophyta</taxon>
        <taxon>Tracheophyta</taxon>
        <taxon>Spermatophyta</taxon>
        <taxon>Magnoliopsida</taxon>
        <taxon>eudicotyledons</taxon>
        <taxon>Gunneridae</taxon>
        <taxon>Pentapetalae</taxon>
        <taxon>rosids</taxon>
        <taxon>malvids</taxon>
        <taxon>Malvales</taxon>
        <taxon>Malvaceae</taxon>
        <taxon>Malvoideae</taxon>
        <taxon>Gossypium</taxon>
    </lineage>
</organism>
<reference evidence="1 2" key="1">
    <citation type="journal article" date="2019" name="Genome Biol. Evol.">
        <title>Insights into the evolution of the New World diploid cottons (Gossypium, subgenus Houzingenia) based on genome sequencing.</title>
        <authorList>
            <person name="Grover C.E."/>
            <person name="Arick M.A. 2nd"/>
            <person name="Thrash A."/>
            <person name="Conover J.L."/>
            <person name="Sanders W.S."/>
            <person name="Peterson D.G."/>
            <person name="Frelichowski J.E."/>
            <person name="Scheffler J.A."/>
            <person name="Scheffler B.E."/>
            <person name="Wendel J.F."/>
        </authorList>
    </citation>
    <scope>NUCLEOTIDE SEQUENCE [LARGE SCALE GENOMIC DNA]</scope>
    <source>
        <strain evidence="1">6</strain>
        <tissue evidence="1">Leaf</tissue>
    </source>
</reference>
<feature type="non-terminal residue" evidence="1">
    <location>
        <position position="1"/>
    </location>
</feature>
<dbReference type="AlphaFoldDB" id="A0A7J9K4W5"/>
<name>A0A7J9K4W5_9ROSI</name>
<sequence>MQRLSVLAFLRTQLEEKQSKATASLVSPIGFRRDDVCRIKYVCVHAGVVKYE</sequence>
<evidence type="ECO:0000313" key="2">
    <source>
        <dbReference type="Proteomes" id="UP000593575"/>
    </source>
</evidence>
<dbReference type="Proteomes" id="UP000593575">
    <property type="component" value="Unassembled WGS sequence"/>
</dbReference>
<comment type="caution">
    <text evidence="1">The sequence shown here is derived from an EMBL/GenBank/DDBJ whole genome shotgun (WGS) entry which is preliminary data.</text>
</comment>
<protein>
    <submittedName>
        <fullName evidence="1">Uncharacterized protein</fullName>
    </submittedName>
</protein>
<proteinExistence type="predicted"/>
<evidence type="ECO:0000313" key="1">
    <source>
        <dbReference type="EMBL" id="MBA0841470.1"/>
    </source>
</evidence>
<dbReference type="EMBL" id="JABFAE010000011">
    <property type="protein sequence ID" value="MBA0841470.1"/>
    <property type="molecule type" value="Genomic_DNA"/>
</dbReference>